<evidence type="ECO:0000313" key="2">
    <source>
        <dbReference type="EMBL" id="RXH77267.1"/>
    </source>
</evidence>
<gene>
    <name evidence="2" type="ORF">DVH24_023541</name>
</gene>
<protein>
    <submittedName>
        <fullName evidence="2">Uncharacterized protein</fullName>
    </submittedName>
</protein>
<keyword evidence="1" id="KW-0812">Transmembrane</keyword>
<sequence>MASSLLATAAITLSSVISVFVSTSSSSESTSTQILSSLPLSSIKYFCVLLCFLIGFICNVLATGYFAHTSFLATLPVWTDKTDYLNCVSITLNRGSYCWSLGLRSFYLSIPMFLWIFGPIAMFAVAALCQVPSISWTLPPVLHNLFSALHSNKKGAIFTLSSSKLRGEDSNLTVDGEARYSGGLSYANKIIFQLFESYTTKLV</sequence>
<comment type="caution">
    <text evidence="2">The sequence shown here is derived from an EMBL/GenBank/DDBJ whole genome shotgun (WGS) entry which is preliminary data.</text>
</comment>
<dbReference type="InterPro" id="IPR006747">
    <property type="entry name" value="DUF599"/>
</dbReference>
<dbReference type="PANTHER" id="PTHR31168">
    <property type="entry name" value="OS02G0292800 PROTEIN"/>
    <property type="match status" value="1"/>
</dbReference>
<evidence type="ECO:0000313" key="3">
    <source>
        <dbReference type="Proteomes" id="UP000290289"/>
    </source>
</evidence>
<keyword evidence="1" id="KW-0472">Membrane</keyword>
<keyword evidence="1" id="KW-1133">Transmembrane helix</keyword>
<dbReference type="Pfam" id="PF04654">
    <property type="entry name" value="DUF599"/>
    <property type="match status" value="1"/>
</dbReference>
<proteinExistence type="predicted"/>
<evidence type="ECO:0000256" key="1">
    <source>
        <dbReference type="SAM" id="Phobius"/>
    </source>
</evidence>
<name>A0A498I5P7_MALDO</name>
<dbReference type="Proteomes" id="UP000290289">
    <property type="component" value="Chromosome 14"/>
</dbReference>
<dbReference type="EMBL" id="RDQH01000340">
    <property type="protein sequence ID" value="RXH77267.1"/>
    <property type="molecule type" value="Genomic_DNA"/>
</dbReference>
<reference evidence="2 3" key="1">
    <citation type="submission" date="2018-10" db="EMBL/GenBank/DDBJ databases">
        <title>A high-quality apple genome assembly.</title>
        <authorList>
            <person name="Hu J."/>
        </authorList>
    </citation>
    <scope>NUCLEOTIDE SEQUENCE [LARGE SCALE GENOMIC DNA]</scope>
    <source>
        <strain evidence="3">cv. HFTH1</strain>
        <tissue evidence="2">Young leaf</tissue>
    </source>
</reference>
<keyword evidence="3" id="KW-1185">Reference proteome</keyword>
<accession>A0A498I5P7</accession>
<dbReference type="STRING" id="3750.A0A498I5P7"/>
<feature type="transmembrane region" description="Helical" evidence="1">
    <location>
        <begin position="42"/>
        <end position="62"/>
    </location>
</feature>
<organism evidence="2 3">
    <name type="scientific">Malus domestica</name>
    <name type="common">Apple</name>
    <name type="synonym">Pyrus malus</name>
    <dbReference type="NCBI Taxonomy" id="3750"/>
    <lineage>
        <taxon>Eukaryota</taxon>
        <taxon>Viridiplantae</taxon>
        <taxon>Streptophyta</taxon>
        <taxon>Embryophyta</taxon>
        <taxon>Tracheophyta</taxon>
        <taxon>Spermatophyta</taxon>
        <taxon>Magnoliopsida</taxon>
        <taxon>eudicotyledons</taxon>
        <taxon>Gunneridae</taxon>
        <taxon>Pentapetalae</taxon>
        <taxon>rosids</taxon>
        <taxon>fabids</taxon>
        <taxon>Rosales</taxon>
        <taxon>Rosaceae</taxon>
        <taxon>Amygdaloideae</taxon>
        <taxon>Maleae</taxon>
        <taxon>Malus</taxon>
    </lineage>
</organism>
<dbReference type="PANTHER" id="PTHR31168:SF19">
    <property type="entry name" value="OS01G0683700 PROTEIN"/>
    <property type="match status" value="1"/>
</dbReference>
<feature type="transmembrane region" description="Helical" evidence="1">
    <location>
        <begin position="106"/>
        <end position="128"/>
    </location>
</feature>
<dbReference type="AlphaFoldDB" id="A0A498I5P7"/>